<sequence>MSLDGYFSVEFEIRSPVDKFCQGYMEVAKPPNDKVSSDVREVLPSGKRKTQLRMEGFQISEWFRSLAKPLADSTSDMAKSRNPDYYTKLEGTMTVIHTEGIEGGRAIWTLQYEKISSDIKDTLFIIDITTIYFKQMDERIFSNL</sequence>
<dbReference type="SUPFAM" id="SSF55961">
    <property type="entry name" value="Bet v1-like"/>
    <property type="match status" value="1"/>
</dbReference>
<dbReference type="AlphaFoldDB" id="A0A8S1ZFK0"/>
<dbReference type="GO" id="GO:0006952">
    <property type="term" value="P:defense response"/>
    <property type="evidence" value="ECO:0007669"/>
    <property type="project" value="InterPro"/>
</dbReference>
<feature type="domain" description="Bet v I/Major latex protein" evidence="1">
    <location>
        <begin position="2"/>
        <end position="143"/>
    </location>
</feature>
<name>A0A8S1ZFK0_ARAAE</name>
<dbReference type="EMBL" id="LR999451">
    <property type="protein sequence ID" value="CAE5958451.1"/>
    <property type="molecule type" value="Genomic_DNA"/>
</dbReference>
<evidence type="ECO:0000313" key="2">
    <source>
        <dbReference type="EMBL" id="CAE5958451.1"/>
    </source>
</evidence>
<proteinExistence type="predicted"/>
<keyword evidence="3" id="KW-1185">Reference proteome</keyword>
<dbReference type="Proteomes" id="UP000682877">
    <property type="component" value="Chromosome 1"/>
</dbReference>
<dbReference type="Gene3D" id="3.30.530.20">
    <property type="match status" value="1"/>
</dbReference>
<reference evidence="2" key="1">
    <citation type="submission" date="2021-01" db="EMBL/GenBank/DDBJ databases">
        <authorList>
            <person name="Bezrukov I."/>
        </authorList>
    </citation>
    <scope>NUCLEOTIDE SEQUENCE</scope>
</reference>
<evidence type="ECO:0000313" key="3">
    <source>
        <dbReference type="Proteomes" id="UP000682877"/>
    </source>
</evidence>
<accession>A0A8S1ZFK0</accession>
<evidence type="ECO:0000259" key="1">
    <source>
        <dbReference type="SMART" id="SM01037"/>
    </source>
</evidence>
<organism evidence="2 3">
    <name type="scientific">Arabidopsis arenosa</name>
    <name type="common">Sand rock-cress</name>
    <name type="synonym">Cardaminopsis arenosa</name>
    <dbReference type="NCBI Taxonomy" id="38785"/>
    <lineage>
        <taxon>Eukaryota</taxon>
        <taxon>Viridiplantae</taxon>
        <taxon>Streptophyta</taxon>
        <taxon>Embryophyta</taxon>
        <taxon>Tracheophyta</taxon>
        <taxon>Spermatophyta</taxon>
        <taxon>Magnoliopsida</taxon>
        <taxon>eudicotyledons</taxon>
        <taxon>Gunneridae</taxon>
        <taxon>Pentapetalae</taxon>
        <taxon>rosids</taxon>
        <taxon>malvids</taxon>
        <taxon>Brassicales</taxon>
        <taxon>Brassicaceae</taxon>
        <taxon>Camelineae</taxon>
        <taxon>Arabidopsis</taxon>
    </lineage>
</organism>
<dbReference type="SMART" id="SM01037">
    <property type="entry name" value="Bet_v_1"/>
    <property type="match status" value="1"/>
</dbReference>
<protein>
    <recommendedName>
        <fullName evidence="1">Bet v I/Major latex protein domain-containing protein</fullName>
    </recommendedName>
</protein>
<dbReference type="InterPro" id="IPR000916">
    <property type="entry name" value="Bet_v_I/MLP"/>
</dbReference>
<gene>
    <name evidence="2" type="ORF">AARE701A_LOCUS2048</name>
</gene>
<dbReference type="InterPro" id="IPR023393">
    <property type="entry name" value="START-like_dom_sf"/>
</dbReference>